<sequence>TTTRLNVSVKSISTSCCTSSPSLMVFTDSRMSSFASFLSCIILTLIVYKKKHMSMILTDLILLAGVIHFDFNKRNQEFDNIV</sequence>
<keyword evidence="1" id="KW-0812">Transmembrane</keyword>
<evidence type="ECO:0000313" key="3">
    <source>
        <dbReference type="Proteomes" id="UP001233999"/>
    </source>
</evidence>
<name>A0AAD8AH58_DIPPU</name>
<feature type="transmembrane region" description="Helical" evidence="1">
    <location>
        <begin position="31"/>
        <end position="48"/>
    </location>
</feature>
<feature type="non-terminal residue" evidence="2">
    <location>
        <position position="1"/>
    </location>
</feature>
<protein>
    <submittedName>
        <fullName evidence="2">Uncharacterized protein</fullName>
    </submittedName>
</protein>
<reference evidence="2" key="1">
    <citation type="journal article" date="2023" name="IScience">
        <title>Live-bearing cockroach genome reveals convergent evolutionary mechanisms linked to viviparity in insects and beyond.</title>
        <authorList>
            <person name="Fouks B."/>
            <person name="Harrison M.C."/>
            <person name="Mikhailova A.A."/>
            <person name="Marchal E."/>
            <person name="English S."/>
            <person name="Carruthers M."/>
            <person name="Jennings E.C."/>
            <person name="Chiamaka E.L."/>
            <person name="Frigard R.A."/>
            <person name="Pippel M."/>
            <person name="Attardo G.M."/>
            <person name="Benoit J.B."/>
            <person name="Bornberg-Bauer E."/>
            <person name="Tobe S.S."/>
        </authorList>
    </citation>
    <scope>NUCLEOTIDE SEQUENCE</scope>
    <source>
        <strain evidence="2">Stay&amp;Tobe</strain>
    </source>
</reference>
<keyword evidence="1" id="KW-1133">Transmembrane helix</keyword>
<keyword evidence="3" id="KW-1185">Reference proteome</keyword>
<comment type="caution">
    <text evidence="2">The sequence shown here is derived from an EMBL/GenBank/DDBJ whole genome shotgun (WGS) entry which is preliminary data.</text>
</comment>
<accession>A0AAD8AH58</accession>
<evidence type="ECO:0000313" key="2">
    <source>
        <dbReference type="EMBL" id="KAJ9598954.1"/>
    </source>
</evidence>
<dbReference type="EMBL" id="JASPKZ010000842">
    <property type="protein sequence ID" value="KAJ9598954.1"/>
    <property type="molecule type" value="Genomic_DNA"/>
</dbReference>
<feature type="non-terminal residue" evidence="2">
    <location>
        <position position="82"/>
    </location>
</feature>
<dbReference type="Proteomes" id="UP001233999">
    <property type="component" value="Unassembled WGS sequence"/>
</dbReference>
<gene>
    <name evidence="2" type="ORF">L9F63_010548</name>
</gene>
<keyword evidence="1" id="KW-0472">Membrane</keyword>
<organism evidence="2 3">
    <name type="scientific">Diploptera punctata</name>
    <name type="common">Pacific beetle cockroach</name>
    <dbReference type="NCBI Taxonomy" id="6984"/>
    <lineage>
        <taxon>Eukaryota</taxon>
        <taxon>Metazoa</taxon>
        <taxon>Ecdysozoa</taxon>
        <taxon>Arthropoda</taxon>
        <taxon>Hexapoda</taxon>
        <taxon>Insecta</taxon>
        <taxon>Pterygota</taxon>
        <taxon>Neoptera</taxon>
        <taxon>Polyneoptera</taxon>
        <taxon>Dictyoptera</taxon>
        <taxon>Blattodea</taxon>
        <taxon>Blaberoidea</taxon>
        <taxon>Blaberidae</taxon>
        <taxon>Diplopterinae</taxon>
        <taxon>Diploptera</taxon>
    </lineage>
</organism>
<evidence type="ECO:0000256" key="1">
    <source>
        <dbReference type="SAM" id="Phobius"/>
    </source>
</evidence>
<proteinExistence type="predicted"/>
<reference evidence="2" key="2">
    <citation type="submission" date="2023-05" db="EMBL/GenBank/DDBJ databases">
        <authorList>
            <person name="Fouks B."/>
        </authorList>
    </citation>
    <scope>NUCLEOTIDE SEQUENCE</scope>
    <source>
        <strain evidence="2">Stay&amp;Tobe</strain>
        <tissue evidence="2">Testes</tissue>
    </source>
</reference>
<dbReference type="AlphaFoldDB" id="A0AAD8AH58"/>